<dbReference type="Pfam" id="PF00067">
    <property type="entry name" value="p450"/>
    <property type="match status" value="1"/>
</dbReference>
<dbReference type="InterPro" id="IPR001128">
    <property type="entry name" value="Cyt_P450"/>
</dbReference>
<proteinExistence type="inferred from homology"/>
<evidence type="ECO:0000256" key="2">
    <source>
        <dbReference type="ARBA" id="ARBA00010617"/>
    </source>
</evidence>
<dbReference type="InterPro" id="IPR002403">
    <property type="entry name" value="Cyt_P450_E_grp-IV"/>
</dbReference>
<dbReference type="PANTHER" id="PTHR46206:SF7">
    <property type="entry name" value="P450, PUTATIVE (EUROFUNG)-RELATED"/>
    <property type="match status" value="1"/>
</dbReference>
<accession>S3DFD5</accession>
<dbReference type="Proteomes" id="UP000016922">
    <property type="component" value="Unassembled WGS sequence"/>
</dbReference>
<dbReference type="InterPro" id="IPR036396">
    <property type="entry name" value="Cyt_P450_sf"/>
</dbReference>
<evidence type="ECO:0000256" key="3">
    <source>
        <dbReference type="ARBA" id="ARBA00022723"/>
    </source>
</evidence>
<keyword evidence="3" id="KW-0479">Metal-binding</keyword>
<gene>
    <name evidence="6" type="ORF">GLAREA_08643</name>
</gene>
<dbReference type="PANTHER" id="PTHR46206">
    <property type="entry name" value="CYTOCHROME P450"/>
    <property type="match status" value="1"/>
</dbReference>
<dbReference type="HOGENOM" id="CLU_912305_0_0_1"/>
<comment type="similarity">
    <text evidence="2">Belongs to the cytochrome P450 family.</text>
</comment>
<dbReference type="GO" id="GO:0005506">
    <property type="term" value="F:iron ion binding"/>
    <property type="evidence" value="ECO:0007669"/>
    <property type="project" value="InterPro"/>
</dbReference>
<evidence type="ECO:0000256" key="1">
    <source>
        <dbReference type="ARBA" id="ARBA00001971"/>
    </source>
</evidence>
<keyword evidence="7" id="KW-1185">Reference proteome</keyword>
<dbReference type="GeneID" id="19467691"/>
<dbReference type="CDD" id="cd11041">
    <property type="entry name" value="CYP503A1-like"/>
    <property type="match status" value="1"/>
</dbReference>
<evidence type="ECO:0000256" key="5">
    <source>
        <dbReference type="ARBA" id="ARBA00023004"/>
    </source>
</evidence>
<dbReference type="AlphaFoldDB" id="S3DFD5"/>
<dbReference type="SUPFAM" id="SSF48264">
    <property type="entry name" value="Cytochrome P450"/>
    <property type="match status" value="1"/>
</dbReference>
<dbReference type="EMBL" id="KE145352">
    <property type="protein sequence ID" value="EPE36480.1"/>
    <property type="molecule type" value="Genomic_DNA"/>
</dbReference>
<dbReference type="OrthoDB" id="1844152at2759"/>
<dbReference type="PRINTS" id="PR00465">
    <property type="entry name" value="EP450IV"/>
</dbReference>
<dbReference type="RefSeq" id="XP_008075795.1">
    <property type="nucleotide sequence ID" value="XM_008077604.1"/>
</dbReference>
<dbReference type="eggNOG" id="KOG0158">
    <property type="taxonomic scope" value="Eukaryota"/>
</dbReference>
<evidence type="ECO:0000313" key="6">
    <source>
        <dbReference type="EMBL" id="EPE36480.1"/>
    </source>
</evidence>
<sequence>MNEEIRDGLRRVIWEPSAKTGGKLDEWSATEILHTTQSVISQLICRLVVGRTFSRNLEFTQKVADFSYSVIIWSIILDWIPDFLRPWIAWLLPIEKTKSKISDYLCGEILRCLSSPLASTETSAILHQLVHLSRAENGNSFYSVDETIKCVTTQFLSITFGAIDPTTVAVSQVVLDLLSQPSSKYLVALQEEATTVLARHGGNWSLEAVKELKLMDSFIRESQRLHPIGITLAARKVIHKGGWTFENGDHAPAGSLISVPTYAIHHDKALYSDPEQFEGFRFVEDDKLKTTGDAFLAFGYGRHAW</sequence>
<organism evidence="6 7">
    <name type="scientific">Glarea lozoyensis (strain ATCC 20868 / MF5171)</name>
    <dbReference type="NCBI Taxonomy" id="1116229"/>
    <lineage>
        <taxon>Eukaryota</taxon>
        <taxon>Fungi</taxon>
        <taxon>Dikarya</taxon>
        <taxon>Ascomycota</taxon>
        <taxon>Pezizomycotina</taxon>
        <taxon>Leotiomycetes</taxon>
        <taxon>Helotiales</taxon>
        <taxon>Helotiaceae</taxon>
        <taxon>Glarea</taxon>
    </lineage>
</organism>
<dbReference type="Gene3D" id="1.10.630.10">
    <property type="entry name" value="Cytochrome P450"/>
    <property type="match status" value="1"/>
</dbReference>
<evidence type="ECO:0000313" key="7">
    <source>
        <dbReference type="Proteomes" id="UP000016922"/>
    </source>
</evidence>
<protein>
    <submittedName>
        <fullName evidence="6">Cytochrome P450</fullName>
    </submittedName>
</protein>
<keyword evidence="4" id="KW-0560">Oxidoreductase</keyword>
<comment type="cofactor">
    <cofactor evidence="1">
        <name>heme</name>
        <dbReference type="ChEBI" id="CHEBI:30413"/>
    </cofactor>
</comment>
<keyword evidence="5" id="KW-0408">Iron</keyword>
<reference evidence="6 7" key="1">
    <citation type="journal article" date="2013" name="BMC Genomics">
        <title>Genomics-driven discovery of the pneumocandin biosynthetic gene cluster in the fungus Glarea lozoyensis.</title>
        <authorList>
            <person name="Chen L."/>
            <person name="Yue Q."/>
            <person name="Zhang X."/>
            <person name="Xiang M."/>
            <person name="Wang C."/>
            <person name="Li S."/>
            <person name="Che Y."/>
            <person name="Ortiz-Lopez F.J."/>
            <person name="Bills G.F."/>
            <person name="Liu X."/>
            <person name="An Z."/>
        </authorList>
    </citation>
    <scope>NUCLEOTIDE SEQUENCE [LARGE SCALE GENOMIC DNA]</scope>
    <source>
        <strain evidence="7">ATCC 20868 / MF5171</strain>
    </source>
</reference>
<dbReference type="GO" id="GO:0016705">
    <property type="term" value="F:oxidoreductase activity, acting on paired donors, with incorporation or reduction of molecular oxygen"/>
    <property type="evidence" value="ECO:0007669"/>
    <property type="project" value="InterPro"/>
</dbReference>
<dbReference type="GO" id="GO:0020037">
    <property type="term" value="F:heme binding"/>
    <property type="evidence" value="ECO:0007669"/>
    <property type="project" value="InterPro"/>
</dbReference>
<evidence type="ECO:0000256" key="4">
    <source>
        <dbReference type="ARBA" id="ARBA00023002"/>
    </source>
</evidence>
<name>S3DFD5_GLAL2</name>
<dbReference type="KEGG" id="glz:GLAREA_08643"/>
<dbReference type="GO" id="GO:0004497">
    <property type="term" value="F:monooxygenase activity"/>
    <property type="evidence" value="ECO:0007669"/>
    <property type="project" value="InterPro"/>
</dbReference>